<evidence type="ECO:0000256" key="6">
    <source>
        <dbReference type="ARBA" id="ARBA00023136"/>
    </source>
</evidence>
<keyword evidence="5 7" id="KW-1133">Transmembrane helix</keyword>
<dbReference type="GO" id="GO:0005886">
    <property type="term" value="C:plasma membrane"/>
    <property type="evidence" value="ECO:0007669"/>
    <property type="project" value="UniProtKB-SubCell"/>
</dbReference>
<evidence type="ECO:0000256" key="4">
    <source>
        <dbReference type="ARBA" id="ARBA00022692"/>
    </source>
</evidence>
<dbReference type="Gene3D" id="1.20.1250.20">
    <property type="entry name" value="MFS general substrate transporter like domains"/>
    <property type="match status" value="1"/>
</dbReference>
<keyword evidence="2" id="KW-0813">Transport</keyword>
<feature type="transmembrane region" description="Helical" evidence="7">
    <location>
        <begin position="449"/>
        <end position="468"/>
    </location>
</feature>
<dbReference type="Pfam" id="PF07690">
    <property type="entry name" value="MFS_1"/>
    <property type="match status" value="1"/>
</dbReference>
<dbReference type="AlphaFoldDB" id="A0A6N2ZAF4"/>
<feature type="transmembrane region" description="Helical" evidence="7">
    <location>
        <begin position="327"/>
        <end position="345"/>
    </location>
</feature>
<dbReference type="NCBIfam" id="TIGR00711">
    <property type="entry name" value="efflux_EmrB"/>
    <property type="match status" value="1"/>
</dbReference>
<dbReference type="PRINTS" id="PR01036">
    <property type="entry name" value="TCRTETB"/>
</dbReference>
<feature type="transmembrane region" description="Helical" evidence="7">
    <location>
        <begin position="224"/>
        <end position="242"/>
    </location>
</feature>
<reference evidence="9" key="1">
    <citation type="submission" date="2019-11" db="EMBL/GenBank/DDBJ databases">
        <authorList>
            <person name="Feng L."/>
        </authorList>
    </citation>
    <scope>NUCLEOTIDE SEQUENCE</scope>
    <source>
        <strain evidence="9">SsimulansLFYP27</strain>
    </source>
</reference>
<keyword evidence="4 7" id="KW-0812">Transmembrane</keyword>
<evidence type="ECO:0000256" key="3">
    <source>
        <dbReference type="ARBA" id="ARBA00022475"/>
    </source>
</evidence>
<keyword evidence="3" id="KW-1003">Cell membrane</keyword>
<feature type="transmembrane region" description="Helical" evidence="7">
    <location>
        <begin position="299"/>
        <end position="320"/>
    </location>
</feature>
<dbReference type="Gene3D" id="1.20.1720.10">
    <property type="entry name" value="Multidrug resistance protein D"/>
    <property type="match status" value="1"/>
</dbReference>
<dbReference type="InterPro" id="IPR020846">
    <property type="entry name" value="MFS_dom"/>
</dbReference>
<name>A0A6N2ZAF4_STASI</name>
<dbReference type="GO" id="GO:0022857">
    <property type="term" value="F:transmembrane transporter activity"/>
    <property type="evidence" value="ECO:0007669"/>
    <property type="project" value="InterPro"/>
</dbReference>
<dbReference type="PROSITE" id="PS50850">
    <property type="entry name" value="MFS"/>
    <property type="match status" value="1"/>
</dbReference>
<feature type="transmembrane region" description="Helical" evidence="7">
    <location>
        <begin position="7"/>
        <end position="27"/>
    </location>
</feature>
<protein>
    <submittedName>
        <fullName evidence="9">Multidrug export protein EmrB</fullName>
    </submittedName>
</protein>
<feature type="transmembrane region" description="Helical" evidence="7">
    <location>
        <begin position="161"/>
        <end position="180"/>
    </location>
</feature>
<feature type="transmembrane region" description="Helical" evidence="7">
    <location>
        <begin position="134"/>
        <end position="155"/>
    </location>
</feature>
<evidence type="ECO:0000256" key="5">
    <source>
        <dbReference type="ARBA" id="ARBA00022989"/>
    </source>
</evidence>
<dbReference type="InterPro" id="IPR036259">
    <property type="entry name" value="MFS_trans_sf"/>
</dbReference>
<feature type="transmembrane region" description="Helical" evidence="7">
    <location>
        <begin position="395"/>
        <end position="416"/>
    </location>
</feature>
<feature type="transmembrane region" description="Helical" evidence="7">
    <location>
        <begin position="98"/>
        <end position="122"/>
    </location>
</feature>
<feature type="transmembrane region" description="Helical" evidence="7">
    <location>
        <begin position="47"/>
        <end position="67"/>
    </location>
</feature>
<gene>
    <name evidence="9" type="primary">emrB_1</name>
    <name evidence="9" type="ORF">SSLFYP27_00560</name>
</gene>
<dbReference type="InterPro" id="IPR004638">
    <property type="entry name" value="EmrB-like"/>
</dbReference>
<evidence type="ECO:0000313" key="9">
    <source>
        <dbReference type="EMBL" id="VYT75593.1"/>
    </source>
</evidence>
<dbReference type="PANTHER" id="PTHR42718">
    <property type="entry name" value="MAJOR FACILITATOR SUPERFAMILY MULTIDRUG TRANSPORTER MFSC"/>
    <property type="match status" value="1"/>
</dbReference>
<keyword evidence="6 7" id="KW-0472">Membrane</keyword>
<dbReference type="RefSeq" id="WP_002480051.1">
    <property type="nucleotide sequence ID" value="NZ_CACRUO010000017.1"/>
</dbReference>
<feature type="transmembrane region" description="Helical" evidence="7">
    <location>
        <begin position="74"/>
        <end position="92"/>
    </location>
</feature>
<evidence type="ECO:0000256" key="2">
    <source>
        <dbReference type="ARBA" id="ARBA00022448"/>
    </source>
</evidence>
<feature type="transmembrane region" description="Helical" evidence="7">
    <location>
        <begin position="192"/>
        <end position="212"/>
    </location>
</feature>
<evidence type="ECO:0000256" key="7">
    <source>
        <dbReference type="SAM" id="Phobius"/>
    </source>
</evidence>
<sequence>MTLKTKLWMIFTMLLGGFFGILNETLLATALPSIMKDFNIEYTQVQWLTTGFLLTNGIVIPLSAMVIQRFSTRQVFLTSILIFLAGTLVAGFSPNFTVLLIARIIQALGSGIMMPLMMTTILDVFEPQERGKYMGIFGLVIGLAPAIGPTLSGYIVEYSHWRSLFHVVTPIAAITFLMSLKLIKNVGTTSKVPIDILSIALSVVGFGGLLYGTSSIARDGWDDPVVLTTIIGGIVLVVLFIIRQLRLETPLLDFRVFKQGQFAVGIVIMAFTMIAMIGSETVLPIFIQNIMGKPALESGLALLPGAIVMGIMSVVSGILYEKFGAKILAFIGMGIVVVTTTYFVFMDAKTSLVMLTTVYAIRMIGIALGLMPLMTHTMNELPQKMNAHGSSMTNTMQQISASIGTAILFTIMSHFAKIFKPDMADYQGLKPEVMQAQIAQDAMLNGYHAAFWFTVIIAVIAFLSVFLLKSQKKVKHPNTQESNTTA</sequence>
<evidence type="ECO:0000259" key="8">
    <source>
        <dbReference type="PROSITE" id="PS50850"/>
    </source>
</evidence>
<dbReference type="PANTHER" id="PTHR42718:SF24">
    <property type="entry name" value="MAJOR FACILITATOR SUPERFAMILY (MFS) PROFILE DOMAIN-CONTAINING PROTEIN"/>
    <property type="match status" value="1"/>
</dbReference>
<dbReference type="EMBL" id="CACRUO010000017">
    <property type="protein sequence ID" value="VYT75593.1"/>
    <property type="molecule type" value="Genomic_DNA"/>
</dbReference>
<accession>A0A6N2ZAF4</accession>
<evidence type="ECO:0000256" key="1">
    <source>
        <dbReference type="ARBA" id="ARBA00004651"/>
    </source>
</evidence>
<feature type="transmembrane region" description="Helical" evidence="7">
    <location>
        <begin position="262"/>
        <end position="287"/>
    </location>
</feature>
<dbReference type="SUPFAM" id="SSF103473">
    <property type="entry name" value="MFS general substrate transporter"/>
    <property type="match status" value="1"/>
</dbReference>
<comment type="subcellular location">
    <subcellularLocation>
        <location evidence="1">Cell membrane</location>
        <topology evidence="1">Multi-pass membrane protein</topology>
    </subcellularLocation>
</comment>
<feature type="domain" description="Major facilitator superfamily (MFS) profile" evidence="8">
    <location>
        <begin position="9"/>
        <end position="473"/>
    </location>
</feature>
<dbReference type="InterPro" id="IPR011701">
    <property type="entry name" value="MFS"/>
</dbReference>
<feature type="transmembrane region" description="Helical" evidence="7">
    <location>
        <begin position="351"/>
        <end position="374"/>
    </location>
</feature>
<dbReference type="CDD" id="cd17503">
    <property type="entry name" value="MFS_LmrB_MDR_like"/>
    <property type="match status" value="1"/>
</dbReference>
<organism evidence="9">
    <name type="scientific">Staphylococcus simulans</name>
    <dbReference type="NCBI Taxonomy" id="1286"/>
    <lineage>
        <taxon>Bacteria</taxon>
        <taxon>Bacillati</taxon>
        <taxon>Bacillota</taxon>
        <taxon>Bacilli</taxon>
        <taxon>Bacillales</taxon>
        <taxon>Staphylococcaceae</taxon>
        <taxon>Staphylococcus</taxon>
    </lineage>
</organism>
<proteinExistence type="predicted"/>